<keyword evidence="1" id="KW-0472">Membrane</keyword>
<dbReference type="EMBL" id="FQYR01000006">
    <property type="protein sequence ID" value="SHK22301.1"/>
    <property type="molecule type" value="Genomic_DNA"/>
</dbReference>
<feature type="transmembrane region" description="Helical" evidence="1">
    <location>
        <begin position="12"/>
        <end position="28"/>
    </location>
</feature>
<dbReference type="AlphaFoldDB" id="A0A1M6QPW4"/>
<keyword evidence="3" id="KW-1185">Reference proteome</keyword>
<dbReference type="Proteomes" id="UP000184510">
    <property type="component" value="Unassembled WGS sequence"/>
</dbReference>
<organism evidence="2 3">
    <name type="scientific">Rubritalea squalenifaciens DSM 18772</name>
    <dbReference type="NCBI Taxonomy" id="1123071"/>
    <lineage>
        <taxon>Bacteria</taxon>
        <taxon>Pseudomonadati</taxon>
        <taxon>Verrucomicrobiota</taxon>
        <taxon>Verrucomicrobiia</taxon>
        <taxon>Verrucomicrobiales</taxon>
        <taxon>Rubritaleaceae</taxon>
        <taxon>Rubritalea</taxon>
    </lineage>
</organism>
<feature type="transmembrane region" description="Helical" evidence="1">
    <location>
        <begin position="63"/>
        <end position="83"/>
    </location>
</feature>
<dbReference type="STRING" id="1123071.SAMN02745181_3470"/>
<dbReference type="InParanoid" id="A0A1M6QPW4"/>
<accession>A0A1M6QPW4</accession>
<evidence type="ECO:0000313" key="3">
    <source>
        <dbReference type="Proteomes" id="UP000184510"/>
    </source>
</evidence>
<sequence>MRLDSTTIQRTLSLIIFSAYMIYEFRYVGEYSPYYVSPEIAMALATGMIWWPEQFIKGPSLLSVIRGIGWFLLLIIPFAILQARY</sequence>
<dbReference type="RefSeq" id="WP_143185022.1">
    <property type="nucleotide sequence ID" value="NZ_FQYR01000006.1"/>
</dbReference>
<gene>
    <name evidence="2" type="ORF">SAMN02745181_3470</name>
</gene>
<evidence type="ECO:0000256" key="1">
    <source>
        <dbReference type="SAM" id="Phobius"/>
    </source>
</evidence>
<name>A0A1M6QPW4_9BACT</name>
<evidence type="ECO:0000313" key="2">
    <source>
        <dbReference type="EMBL" id="SHK22301.1"/>
    </source>
</evidence>
<proteinExistence type="predicted"/>
<protein>
    <submittedName>
        <fullName evidence="2">Uncharacterized protein</fullName>
    </submittedName>
</protein>
<keyword evidence="1" id="KW-1133">Transmembrane helix</keyword>
<reference evidence="2 3" key="1">
    <citation type="submission" date="2016-11" db="EMBL/GenBank/DDBJ databases">
        <authorList>
            <person name="Jaros S."/>
            <person name="Januszkiewicz K."/>
            <person name="Wedrychowicz H."/>
        </authorList>
    </citation>
    <scope>NUCLEOTIDE SEQUENCE [LARGE SCALE GENOMIC DNA]</scope>
    <source>
        <strain evidence="2 3">DSM 18772</strain>
    </source>
</reference>
<keyword evidence="1" id="KW-0812">Transmembrane</keyword>